<proteinExistence type="predicted"/>
<comment type="caution">
    <text evidence="2">The sequence shown here is derived from an EMBL/GenBank/DDBJ whole genome shotgun (WGS) entry which is preliminary data.</text>
</comment>
<evidence type="ECO:0000259" key="1">
    <source>
        <dbReference type="Pfam" id="PF07971"/>
    </source>
</evidence>
<evidence type="ECO:0000313" key="3">
    <source>
        <dbReference type="Proteomes" id="UP000230002"/>
    </source>
</evidence>
<name>A0A2G8S3V8_9APHY</name>
<gene>
    <name evidence="2" type="ORF">GSI_08497</name>
</gene>
<dbReference type="STRING" id="1077348.A0A2G8S3V8"/>
<dbReference type="AlphaFoldDB" id="A0A2G8S3V8"/>
<dbReference type="EMBL" id="AYKW01000023">
    <property type="protein sequence ID" value="PIL28459.1"/>
    <property type="molecule type" value="Genomic_DNA"/>
</dbReference>
<reference evidence="2 3" key="1">
    <citation type="journal article" date="2015" name="Sci. Rep.">
        <title>Chromosome-level genome map provides insights into diverse defense mechanisms in the medicinal fungus Ganoderma sinense.</title>
        <authorList>
            <person name="Zhu Y."/>
            <person name="Xu J."/>
            <person name="Sun C."/>
            <person name="Zhou S."/>
            <person name="Xu H."/>
            <person name="Nelson D.R."/>
            <person name="Qian J."/>
            <person name="Song J."/>
            <person name="Luo H."/>
            <person name="Xiang L."/>
            <person name="Li Y."/>
            <person name="Xu Z."/>
            <person name="Ji A."/>
            <person name="Wang L."/>
            <person name="Lu S."/>
            <person name="Hayward A."/>
            <person name="Sun W."/>
            <person name="Li X."/>
            <person name="Schwartz D.C."/>
            <person name="Wang Y."/>
            <person name="Chen S."/>
        </authorList>
    </citation>
    <scope>NUCLEOTIDE SEQUENCE [LARGE SCALE GENOMIC DNA]</scope>
    <source>
        <strain evidence="2 3">ZZ0214-1</strain>
    </source>
</reference>
<accession>A0A2G8S3V8</accession>
<dbReference type="OrthoDB" id="449263at2759"/>
<dbReference type="InterPro" id="IPR012939">
    <property type="entry name" value="Glyco_hydro_92"/>
</dbReference>
<organism evidence="2 3">
    <name type="scientific">Ganoderma sinense ZZ0214-1</name>
    <dbReference type="NCBI Taxonomy" id="1077348"/>
    <lineage>
        <taxon>Eukaryota</taxon>
        <taxon>Fungi</taxon>
        <taxon>Dikarya</taxon>
        <taxon>Basidiomycota</taxon>
        <taxon>Agaricomycotina</taxon>
        <taxon>Agaricomycetes</taxon>
        <taxon>Polyporales</taxon>
        <taxon>Polyporaceae</taxon>
        <taxon>Ganoderma</taxon>
    </lineage>
</organism>
<evidence type="ECO:0000313" key="2">
    <source>
        <dbReference type="EMBL" id="PIL28459.1"/>
    </source>
</evidence>
<feature type="domain" description="Glycosyl hydrolase family 92" evidence="1">
    <location>
        <begin position="67"/>
        <end position="203"/>
    </location>
</feature>
<keyword evidence="3" id="KW-1185">Reference proteome</keyword>
<sequence>MPFISIKRAWANLNNEIPDGVMLEEMADKTCKEWAELYPCERDEDGKCCYSDYDNRHRRYRKAFPEPVAKGFKDFNLDTTWDAVHKDATVPPNNNWTGPRPTTTEKRMATSRMLGYVYDDGDYSTQWMSALTATLNETSVAMFFRPRAFSTPFTVFDNAPAFMEACTIGIARADGDQCWAEGVMWAHTFNVVHDASTLLVRRGRETQGIGGAFG</sequence>
<protein>
    <recommendedName>
        <fullName evidence="1">Glycosyl hydrolase family 92 domain-containing protein</fullName>
    </recommendedName>
</protein>
<dbReference type="Proteomes" id="UP000230002">
    <property type="component" value="Unassembled WGS sequence"/>
</dbReference>
<dbReference type="Pfam" id="PF07971">
    <property type="entry name" value="Glyco_hydro_92"/>
    <property type="match status" value="1"/>
</dbReference>